<feature type="compositionally biased region" description="Basic and acidic residues" evidence="1">
    <location>
        <begin position="28"/>
        <end position="40"/>
    </location>
</feature>
<dbReference type="Proteomes" id="UP000199514">
    <property type="component" value="Unassembled WGS sequence"/>
</dbReference>
<protein>
    <submittedName>
        <fullName evidence="2">Uncharacterized protein</fullName>
    </submittedName>
</protein>
<gene>
    <name evidence="2" type="ORF">SAMN05421780_1271</name>
</gene>
<dbReference type="AlphaFoldDB" id="A0A1I1P6J3"/>
<evidence type="ECO:0000256" key="1">
    <source>
        <dbReference type="SAM" id="MobiDB-lite"/>
    </source>
</evidence>
<sequence>MHSSAYISTKTSMNKNPTPNPSPLGRGIKKDALNKKDAPMKKTHAKKTRIEIRVYGEIIMCQ</sequence>
<name>A0A1I1P6J3_9BACT</name>
<proteinExistence type="predicted"/>
<reference evidence="2 3" key="1">
    <citation type="submission" date="2016-10" db="EMBL/GenBank/DDBJ databases">
        <authorList>
            <person name="de Groot N.N."/>
        </authorList>
    </citation>
    <scope>NUCLEOTIDE SEQUENCE [LARGE SCALE GENOMIC DNA]</scope>
    <source>
        <strain evidence="2 3">DSM 6793</strain>
    </source>
</reference>
<dbReference type="EMBL" id="FOLE01000027">
    <property type="protein sequence ID" value="SFD03268.1"/>
    <property type="molecule type" value="Genomic_DNA"/>
</dbReference>
<evidence type="ECO:0000313" key="2">
    <source>
        <dbReference type="EMBL" id="SFD03268.1"/>
    </source>
</evidence>
<keyword evidence="3" id="KW-1185">Reference proteome</keyword>
<accession>A0A1I1P6J3</accession>
<organism evidence="2 3">
    <name type="scientific">Flexibacter flexilis DSM 6793</name>
    <dbReference type="NCBI Taxonomy" id="927664"/>
    <lineage>
        <taxon>Bacteria</taxon>
        <taxon>Pseudomonadati</taxon>
        <taxon>Bacteroidota</taxon>
        <taxon>Cytophagia</taxon>
        <taxon>Cytophagales</taxon>
        <taxon>Flexibacteraceae</taxon>
        <taxon>Flexibacter</taxon>
    </lineage>
</organism>
<feature type="region of interest" description="Disordered" evidence="1">
    <location>
        <begin position="1"/>
        <end position="45"/>
    </location>
</feature>
<feature type="compositionally biased region" description="Polar residues" evidence="1">
    <location>
        <begin position="1"/>
        <end position="17"/>
    </location>
</feature>
<evidence type="ECO:0000313" key="3">
    <source>
        <dbReference type="Proteomes" id="UP000199514"/>
    </source>
</evidence>